<dbReference type="SUPFAM" id="SSF52058">
    <property type="entry name" value="L domain-like"/>
    <property type="match status" value="1"/>
</dbReference>
<dbReference type="EMBL" id="CAXDID020000200">
    <property type="protein sequence ID" value="CAL6053942.1"/>
    <property type="molecule type" value="Genomic_DNA"/>
</dbReference>
<evidence type="ECO:0000313" key="1">
    <source>
        <dbReference type="EMBL" id="CAI9968584.1"/>
    </source>
</evidence>
<dbReference type="InterPro" id="IPR001611">
    <property type="entry name" value="Leu-rich_rpt"/>
</dbReference>
<reference evidence="2 3" key="2">
    <citation type="submission" date="2024-07" db="EMBL/GenBank/DDBJ databases">
        <authorList>
            <person name="Akdeniz Z."/>
        </authorList>
    </citation>
    <scope>NUCLEOTIDE SEQUENCE [LARGE SCALE GENOMIC DNA]</scope>
</reference>
<organism evidence="1">
    <name type="scientific">Hexamita inflata</name>
    <dbReference type="NCBI Taxonomy" id="28002"/>
    <lineage>
        <taxon>Eukaryota</taxon>
        <taxon>Metamonada</taxon>
        <taxon>Diplomonadida</taxon>
        <taxon>Hexamitidae</taxon>
        <taxon>Hexamitinae</taxon>
        <taxon>Hexamita</taxon>
    </lineage>
</organism>
<sequence>MEQLTDLDLFGNAIRDISELGALVNLIRLNVSSNDIYRIDSLKELNKLQCLNLSNNKILFCEPIKDLSVKELQLNDNFILNDLELIANMKHMNLQWVQFCYKQRNAPLSDYRNYLGANAGTVEAAQKLMDQYQEQRSKTIIITHDKVMNAIYTLLHNKYQLQLSSRCTYTQTDQYRFYIIILQGQIHLMVVTYSTSIVQQLLKCLKYFRKLLDLGSSLQQTWTGVYSCQNQPLT</sequence>
<gene>
    <name evidence="2" type="ORF">HINF_LOCUS45798</name>
    <name evidence="1" type="ORF">HINF_LOCUS56229</name>
</gene>
<dbReference type="EMBL" id="CATOUU010001045">
    <property type="protein sequence ID" value="CAI9968584.1"/>
    <property type="molecule type" value="Genomic_DNA"/>
</dbReference>
<proteinExistence type="predicted"/>
<dbReference type="Proteomes" id="UP001642409">
    <property type="component" value="Unassembled WGS sequence"/>
</dbReference>
<dbReference type="PROSITE" id="PS51450">
    <property type="entry name" value="LRR"/>
    <property type="match status" value="3"/>
</dbReference>
<evidence type="ECO:0000313" key="2">
    <source>
        <dbReference type="EMBL" id="CAL6053942.1"/>
    </source>
</evidence>
<comment type="caution">
    <text evidence="1">The sequence shown here is derived from an EMBL/GenBank/DDBJ whole genome shotgun (WGS) entry which is preliminary data.</text>
</comment>
<dbReference type="InterPro" id="IPR032675">
    <property type="entry name" value="LRR_dom_sf"/>
</dbReference>
<evidence type="ECO:0000313" key="3">
    <source>
        <dbReference type="Proteomes" id="UP001642409"/>
    </source>
</evidence>
<name>A0AA86R9P7_9EUKA</name>
<dbReference type="Gene3D" id="3.80.10.10">
    <property type="entry name" value="Ribonuclease Inhibitor"/>
    <property type="match status" value="1"/>
</dbReference>
<accession>A0AA86R9P7</accession>
<reference evidence="1" key="1">
    <citation type="submission" date="2023-06" db="EMBL/GenBank/DDBJ databases">
        <authorList>
            <person name="Kurt Z."/>
        </authorList>
    </citation>
    <scope>NUCLEOTIDE SEQUENCE</scope>
</reference>
<keyword evidence="3" id="KW-1185">Reference proteome</keyword>
<dbReference type="AlphaFoldDB" id="A0AA86R9P7"/>
<protein>
    <submittedName>
        <fullName evidence="1">Leucine-rich repeat domain-containing protein</fullName>
    </submittedName>
    <submittedName>
        <fullName evidence="2">Leucine-rich_repeat domain-containing protein</fullName>
    </submittedName>
</protein>